<dbReference type="Proteomes" id="UP000298050">
    <property type="component" value="Unassembled WGS sequence"/>
</dbReference>
<reference evidence="5 6" key="1">
    <citation type="submission" date="2019-04" db="EMBL/GenBank/DDBJ databases">
        <title>Taxonomy of novel Haliea sp. from mangrove soil of West Coast of India.</title>
        <authorList>
            <person name="Verma A."/>
            <person name="Kumar P."/>
            <person name="Krishnamurthi S."/>
        </authorList>
    </citation>
    <scope>NUCLEOTIDE SEQUENCE [LARGE SCALE GENOMIC DNA]</scope>
    <source>
        <strain evidence="5 6">SAOS-164</strain>
    </source>
</reference>
<dbReference type="PANTHER" id="PTHR45586:SF1">
    <property type="entry name" value="LIPOPOLYSACCHARIDE ASSEMBLY PROTEIN B"/>
    <property type="match status" value="1"/>
</dbReference>
<dbReference type="Pfam" id="PF13432">
    <property type="entry name" value="TPR_16"/>
    <property type="match status" value="2"/>
</dbReference>
<evidence type="ECO:0000313" key="6">
    <source>
        <dbReference type="Proteomes" id="UP000298050"/>
    </source>
</evidence>
<keyword evidence="1" id="KW-0677">Repeat</keyword>
<dbReference type="RefSeq" id="WP_135442358.1">
    <property type="nucleotide sequence ID" value="NZ_SRLE01000006.1"/>
</dbReference>
<evidence type="ECO:0000256" key="4">
    <source>
        <dbReference type="SAM" id="SignalP"/>
    </source>
</evidence>
<dbReference type="AlphaFoldDB" id="A0A4Z0M3L4"/>
<dbReference type="InterPro" id="IPR019734">
    <property type="entry name" value="TPR_rpt"/>
</dbReference>
<dbReference type="InterPro" id="IPR051012">
    <property type="entry name" value="CellSynth/LPSAsmb/PSIAsmb"/>
</dbReference>
<dbReference type="PANTHER" id="PTHR45586">
    <property type="entry name" value="TPR REPEAT-CONTAINING PROTEIN PA4667"/>
    <property type="match status" value="1"/>
</dbReference>
<keyword evidence="4" id="KW-0732">Signal</keyword>
<feature type="chain" id="PRO_5021373411" evidence="4">
    <location>
        <begin position="24"/>
        <end position="794"/>
    </location>
</feature>
<dbReference type="PROSITE" id="PS51257">
    <property type="entry name" value="PROKAR_LIPOPROTEIN"/>
    <property type="match status" value="1"/>
</dbReference>
<keyword evidence="6" id="KW-1185">Reference proteome</keyword>
<keyword evidence="2 3" id="KW-0802">TPR repeat</keyword>
<feature type="repeat" description="TPR" evidence="3">
    <location>
        <begin position="503"/>
        <end position="536"/>
    </location>
</feature>
<evidence type="ECO:0000256" key="1">
    <source>
        <dbReference type="ARBA" id="ARBA00022737"/>
    </source>
</evidence>
<accession>A0A4Z0M3L4</accession>
<name>A0A4Z0M3L4_9GAMM</name>
<organism evidence="5 6">
    <name type="scientific">Mangrovimicrobium sediminis</name>
    <dbReference type="NCBI Taxonomy" id="2562682"/>
    <lineage>
        <taxon>Bacteria</taxon>
        <taxon>Pseudomonadati</taxon>
        <taxon>Pseudomonadota</taxon>
        <taxon>Gammaproteobacteria</taxon>
        <taxon>Cellvibrionales</taxon>
        <taxon>Halieaceae</taxon>
        <taxon>Mangrovimicrobium</taxon>
    </lineage>
</organism>
<dbReference type="Pfam" id="PF14559">
    <property type="entry name" value="TPR_19"/>
    <property type="match status" value="6"/>
</dbReference>
<dbReference type="PROSITE" id="PS50005">
    <property type="entry name" value="TPR"/>
    <property type="match status" value="1"/>
</dbReference>
<evidence type="ECO:0000313" key="5">
    <source>
        <dbReference type="EMBL" id="TGD73958.1"/>
    </source>
</evidence>
<evidence type="ECO:0000256" key="2">
    <source>
        <dbReference type="ARBA" id="ARBA00022803"/>
    </source>
</evidence>
<dbReference type="OrthoDB" id="5726612at2"/>
<dbReference type="Gene3D" id="1.25.40.10">
    <property type="entry name" value="Tetratricopeptide repeat domain"/>
    <property type="match status" value="4"/>
</dbReference>
<feature type="signal peptide" evidence="4">
    <location>
        <begin position="1"/>
        <end position="23"/>
    </location>
</feature>
<sequence>MLRVILSLTLCLLLAACSSPQEKAREFLQRAQQLAAAGNLVEAKLEYRNALQLDQGLAAAWYGLAQIARGESNWPETFAYLEKAIAADPAYLEAHIDKTRILVSAEQWEPALQASATAQQLAPEDPRVLALRAAIMYSLGDRELAVELARGALGFDPGNVDAHVVLATERLNDGDPQAALAQLEQGRRHTPDSVALQLITVEVLDRLDRADDAEQVLRELIAQHPESSAFQLILARFYLNQFRDDDAERIFRDIVSAAPTSLKARVDLVQFIRSTRGDAAALAELRQMIDADPATGELRFLLARLQYSAGDHEGATRTLRGIAADAGSKDERLRAKGLLAIALVEGGEPGAGQALVEEVLAEDPRNEQALIILASRQIDQRKLSEAISNLRTILKDSPDSARAMLLLGRAHEMAGAKDLAEDRYVEAFRAGKQSPEFGLPLAQFLSRTQQPQRAEQVLEEILLTHPAHLDTLVMLARARLASGDLAGAQGIAQQIRTLEGAEAQSNQIEGALYAARQDFEQSINAFKRAYATSPSPQRPMLSLVRTYLSAGRPDQAHEFLDSVLAASENNVAARLLKGQLYFSQGEDAAASEQFERVLAGDAGNVPAHQFLARVYQRNGDPAKALATLDQGLQRNPGNFSLRLTQAGILEEQRDYDAAIGVYEQLLAEQPAADVVANNLASLLAEHRDDPQSLARAHEIAQRFRNTTIPHFRDTLAWTYFRLGEAGSARAPLEQAVRDIPGKPLFRYHLARVYLALGETAAAQRELEQARAQAADTEPLLLQQVDAALQQLEQE</sequence>
<dbReference type="SMART" id="SM00028">
    <property type="entry name" value="TPR"/>
    <property type="match status" value="11"/>
</dbReference>
<dbReference type="InterPro" id="IPR011990">
    <property type="entry name" value="TPR-like_helical_dom_sf"/>
</dbReference>
<protein>
    <submittedName>
        <fullName evidence="5">Tetratricopeptide repeat protein</fullName>
    </submittedName>
</protein>
<dbReference type="EMBL" id="SRLE01000006">
    <property type="protein sequence ID" value="TGD73958.1"/>
    <property type="molecule type" value="Genomic_DNA"/>
</dbReference>
<comment type="caution">
    <text evidence="5">The sequence shown here is derived from an EMBL/GenBank/DDBJ whole genome shotgun (WGS) entry which is preliminary data.</text>
</comment>
<dbReference type="SUPFAM" id="SSF48452">
    <property type="entry name" value="TPR-like"/>
    <property type="match status" value="3"/>
</dbReference>
<evidence type="ECO:0000256" key="3">
    <source>
        <dbReference type="PROSITE-ProRule" id="PRU00339"/>
    </source>
</evidence>
<gene>
    <name evidence="5" type="ORF">E4634_07390</name>
</gene>
<proteinExistence type="predicted"/>